<dbReference type="SMR" id="A0A5G2QAM2"/>
<dbReference type="PANTHER" id="PTHR12659">
    <property type="entry name" value="RHO-TYPE GTPASE ACTIVATING PROTEIN"/>
    <property type="match status" value="1"/>
</dbReference>
<keyword evidence="2" id="KW-1185">Reference proteome</keyword>
<dbReference type="Bgee" id="ENSSSCG00000046579">
    <property type="expression patterns" value="Expressed in stomach and 33 other cell types or tissues"/>
</dbReference>
<evidence type="ECO:0000313" key="2">
    <source>
        <dbReference type="Proteomes" id="UP000008227"/>
    </source>
</evidence>
<dbReference type="Proteomes" id="UP000008227">
    <property type="component" value="Chromosome 11"/>
</dbReference>
<reference evidence="1" key="2">
    <citation type="journal article" date="2020" name="Gigascience">
        <title>An improved pig reference genome sequence to enable pig genetics and genomics research.</title>
        <authorList>
            <person name="Warr A."/>
            <person name="Affara N."/>
            <person name="Aken B."/>
            <person name="Beiki H."/>
            <person name="Bickhart D.M."/>
            <person name="Billis K."/>
            <person name="Chow W."/>
            <person name="Eory L."/>
            <person name="Finlayson H.A."/>
            <person name="Flicek P."/>
            <person name="Giron C.G."/>
            <person name="Griffin D.K."/>
            <person name="Hall R."/>
            <person name="Hannum G."/>
            <person name="Hourlier T."/>
            <person name="Howe K."/>
            <person name="Hume D.A."/>
            <person name="Izuogu O."/>
            <person name="Kim K."/>
            <person name="Koren S."/>
            <person name="Liu H."/>
            <person name="Manchanda N."/>
            <person name="Martin F.J."/>
            <person name="Nonneman D.J."/>
            <person name="O'Connor R.E."/>
            <person name="Phillippy A.M."/>
            <person name="Rohrer G.A."/>
            <person name="Rosen B.D."/>
            <person name="Rund L.A."/>
            <person name="Sargent C.A."/>
            <person name="Schook L.B."/>
            <person name="Schroeder S.G."/>
            <person name="Schwartz A.S."/>
            <person name="Skinner B.M."/>
            <person name="Talbot R."/>
            <person name="Tseng E."/>
            <person name="Tuggle C.K."/>
            <person name="Watson M."/>
            <person name="Smith T.P.L."/>
            <person name="Archibald A.L."/>
        </authorList>
    </citation>
    <scope>NUCLEOTIDE SEQUENCE [LARGE SCALE GENOMIC DNA]</scope>
    <source>
        <strain evidence="1">Duroc</strain>
    </source>
</reference>
<dbReference type="PANTHER" id="PTHR12659:SF6">
    <property type="entry name" value="STAR-RELATED LIPID TRANSFER PROTEIN 13"/>
    <property type="match status" value="1"/>
</dbReference>
<dbReference type="SUPFAM" id="SSF47769">
    <property type="entry name" value="SAM/Pointed domain"/>
    <property type="match status" value="1"/>
</dbReference>
<accession>A0A5G2QAM2</accession>
<reference evidence="1" key="4">
    <citation type="submission" date="2025-09" db="UniProtKB">
        <authorList>
            <consortium name="Ensembl"/>
        </authorList>
    </citation>
    <scope>IDENTIFICATION</scope>
</reference>
<reference evidence="1" key="3">
    <citation type="submission" date="2025-08" db="UniProtKB">
        <authorList>
            <consortium name="Ensembl"/>
        </authorList>
    </citation>
    <scope>IDENTIFICATION</scope>
</reference>
<protein>
    <submittedName>
        <fullName evidence="1">Uncharacterized protein</fullName>
    </submittedName>
</protein>
<evidence type="ECO:0000313" key="1">
    <source>
        <dbReference type="Ensembl" id="ENSSSCP00000061447.1"/>
    </source>
</evidence>
<dbReference type="STRING" id="9823.ENSSSCP00000061447"/>
<dbReference type="GeneTree" id="ENSGT00950000183061"/>
<dbReference type="InterPro" id="IPR013761">
    <property type="entry name" value="SAM/pointed_sf"/>
</dbReference>
<reference evidence="2" key="1">
    <citation type="submission" date="2009-11" db="EMBL/GenBank/DDBJ databases">
        <authorList>
            <consortium name="Porcine genome sequencing project"/>
        </authorList>
    </citation>
    <scope>NUCLEOTIDE SEQUENCE [LARGE SCALE GENOMIC DNA]</scope>
    <source>
        <strain evidence="2">Duroc</strain>
    </source>
</reference>
<name>A0A5G2QAM2_PIG</name>
<dbReference type="GlyGen" id="A0A5G2QAM2">
    <property type="glycosylation" value="1 site"/>
</dbReference>
<dbReference type="InParanoid" id="A0A5G2QAM2"/>
<organism evidence="1 2">
    <name type="scientific">Sus scrofa</name>
    <name type="common">Pig</name>
    <dbReference type="NCBI Taxonomy" id="9823"/>
    <lineage>
        <taxon>Eukaryota</taxon>
        <taxon>Metazoa</taxon>
        <taxon>Chordata</taxon>
        <taxon>Craniata</taxon>
        <taxon>Vertebrata</taxon>
        <taxon>Euteleostomi</taxon>
        <taxon>Mammalia</taxon>
        <taxon>Eutheria</taxon>
        <taxon>Laurasiatheria</taxon>
        <taxon>Artiodactyla</taxon>
        <taxon>Suina</taxon>
        <taxon>Suidae</taxon>
        <taxon>Sus</taxon>
    </lineage>
</organism>
<dbReference type="Gene3D" id="1.10.287.2070">
    <property type="match status" value="1"/>
</dbReference>
<sequence>MFSQGPRTPASGCYYLNALTPESQEMYLRFDQTARRSPYRMSRILARHQLVTKIQQAEIEAKEACDWLRAAGFPQYAQLYEVFSQPFFSLLLHSTFATPGAYADAYLRLRLASAPSFFFTFCCALSASHFFTTHPNSAFSFKDSGIRSFSAPPSLFFSFSVTVLSFLESTINELLIHFLDNHNTHYLETFLELCLHENV</sequence>
<dbReference type="AlphaFoldDB" id="A0A5G2QAM2"/>
<proteinExistence type="predicted"/>
<dbReference type="Ensembl" id="ENSSSCT00000073174.1">
    <property type="protein sequence ID" value="ENSSSCP00000061447.1"/>
    <property type="gene ID" value="ENSSSCG00000046579.1"/>
</dbReference>